<keyword evidence="2" id="KW-0464">Manganese</keyword>
<keyword evidence="2" id="KW-0479">Metal-binding</keyword>
<comment type="caution">
    <text evidence="4">The sequence shown here is derived from an EMBL/GenBank/DDBJ whole genome shotgun (WGS) entry which is preliminary data.</text>
</comment>
<dbReference type="AlphaFoldDB" id="A0A2G5K9I7"/>
<sequence>MGLSKDDLAKLVALRHELHQHPEVSGQEEQTAARLVAFLDRNGLRPDAMHHDLGGHGLALEYIGADDGPTVMIRCELDALPIVEQNAIPHRSSHEGVAHLCGHDGHMATVIALAFLLRDQPLKRGRVILLFQGAEETGAGAQALLDDARFEPLYPDYIFALHNLPKLPLGEVQLGTGVVCCASRGMKITLIGKTSHAAAPQDGVSPVGAMATLMKDIPTFCTGARRDENFVLTTITHANVGVPNFGVAPADATLWVTLRTVTQSRMDALVDDMERLVATEAFTNGLAFDVQYQDVFDATENHGDAVAHISKAARINGITPHDLPEPMSWSEDFGRFAKTGAKAGMFFLGSGIDQPQLHNPDFDFPDELIPIGAKLFWDIISDVMG</sequence>
<keyword evidence="5" id="KW-1185">Reference proteome</keyword>
<dbReference type="GO" id="GO:0046872">
    <property type="term" value="F:metal ion binding"/>
    <property type="evidence" value="ECO:0007669"/>
    <property type="project" value="UniProtKB-KW"/>
</dbReference>
<proteinExistence type="predicted"/>
<dbReference type="Gene3D" id="3.30.70.360">
    <property type="match status" value="1"/>
</dbReference>
<feature type="binding site" evidence="2">
    <location>
        <position position="162"/>
    </location>
    <ligand>
        <name>Mn(2+)</name>
        <dbReference type="ChEBI" id="CHEBI:29035"/>
        <label>2</label>
    </ligand>
</feature>
<name>A0A2G5K9I7_9RHOB</name>
<organism evidence="4 5">
    <name type="scientific">Paramylibacter kogurei</name>
    <dbReference type="NCBI Taxonomy" id="1889778"/>
    <lineage>
        <taxon>Bacteria</taxon>
        <taxon>Pseudomonadati</taxon>
        <taxon>Pseudomonadota</taxon>
        <taxon>Alphaproteobacteria</taxon>
        <taxon>Rhodobacterales</taxon>
        <taxon>Paracoccaceae</taxon>
        <taxon>Paramylibacter</taxon>
    </lineage>
</organism>
<dbReference type="InterPro" id="IPR011650">
    <property type="entry name" value="Peptidase_M20_dimer"/>
</dbReference>
<evidence type="ECO:0000313" key="5">
    <source>
        <dbReference type="Proteomes" id="UP000231516"/>
    </source>
</evidence>
<evidence type="ECO:0000313" key="4">
    <source>
        <dbReference type="EMBL" id="PIB26191.1"/>
    </source>
</evidence>
<accession>A0A2G5K9I7</accession>
<dbReference type="Gene3D" id="3.40.630.10">
    <property type="entry name" value="Zn peptidases"/>
    <property type="match status" value="1"/>
</dbReference>
<dbReference type="NCBIfam" id="TIGR01891">
    <property type="entry name" value="amidohydrolases"/>
    <property type="match status" value="1"/>
</dbReference>
<dbReference type="SUPFAM" id="SSF53187">
    <property type="entry name" value="Zn-dependent exopeptidases"/>
    <property type="match status" value="1"/>
</dbReference>
<feature type="binding site" evidence="2">
    <location>
        <position position="103"/>
    </location>
    <ligand>
        <name>Mn(2+)</name>
        <dbReference type="ChEBI" id="CHEBI:29035"/>
        <label>2</label>
    </ligand>
</feature>
<dbReference type="GO" id="GO:0016787">
    <property type="term" value="F:hydrolase activity"/>
    <property type="evidence" value="ECO:0007669"/>
    <property type="project" value="UniProtKB-KW"/>
</dbReference>
<dbReference type="InterPro" id="IPR002933">
    <property type="entry name" value="Peptidase_M20"/>
</dbReference>
<dbReference type="Proteomes" id="UP000231516">
    <property type="component" value="Unassembled WGS sequence"/>
</dbReference>
<evidence type="ECO:0000256" key="2">
    <source>
        <dbReference type="PIRSR" id="PIRSR005962-1"/>
    </source>
</evidence>
<keyword evidence="1" id="KW-0378">Hydrolase</keyword>
<dbReference type="InterPro" id="IPR036264">
    <property type="entry name" value="Bact_exopeptidase_dim_dom"/>
</dbReference>
<protein>
    <recommendedName>
        <fullName evidence="3">Peptidase M20 dimerisation domain-containing protein</fullName>
    </recommendedName>
</protein>
<dbReference type="SUPFAM" id="SSF55031">
    <property type="entry name" value="Bacterial exopeptidase dimerisation domain"/>
    <property type="match status" value="1"/>
</dbReference>
<dbReference type="Pfam" id="PF07687">
    <property type="entry name" value="M20_dimer"/>
    <property type="match status" value="1"/>
</dbReference>
<evidence type="ECO:0000259" key="3">
    <source>
        <dbReference type="Pfam" id="PF07687"/>
    </source>
</evidence>
<reference evidence="4 5" key="1">
    <citation type="submission" date="2016-08" db="EMBL/GenBank/DDBJ databases">
        <title>Draft genome of Amylibacter sp. strain 4G11.</title>
        <authorList>
            <person name="Wong S.-K."/>
            <person name="Hamasaki K."/>
            <person name="Yoshizawa S."/>
        </authorList>
    </citation>
    <scope>NUCLEOTIDE SEQUENCE [LARGE SCALE GENOMIC DNA]</scope>
    <source>
        <strain evidence="4 5">4G11</strain>
    </source>
</reference>
<dbReference type="EMBL" id="MDGM01000007">
    <property type="protein sequence ID" value="PIB26191.1"/>
    <property type="molecule type" value="Genomic_DNA"/>
</dbReference>
<feature type="binding site" evidence="2">
    <location>
        <position position="358"/>
    </location>
    <ligand>
        <name>Mn(2+)</name>
        <dbReference type="ChEBI" id="CHEBI:29035"/>
        <label>2</label>
    </ligand>
</feature>
<feature type="binding site" evidence="2">
    <location>
        <position position="101"/>
    </location>
    <ligand>
        <name>Mn(2+)</name>
        <dbReference type="ChEBI" id="CHEBI:29035"/>
        <label>2</label>
    </ligand>
</feature>
<dbReference type="PANTHER" id="PTHR11014">
    <property type="entry name" value="PEPTIDASE M20 FAMILY MEMBER"/>
    <property type="match status" value="1"/>
</dbReference>
<evidence type="ECO:0000256" key="1">
    <source>
        <dbReference type="ARBA" id="ARBA00022801"/>
    </source>
</evidence>
<dbReference type="OrthoDB" id="9777385at2"/>
<dbReference type="Pfam" id="PF01546">
    <property type="entry name" value="Peptidase_M20"/>
    <property type="match status" value="1"/>
</dbReference>
<dbReference type="PIRSF" id="PIRSF005962">
    <property type="entry name" value="Pept_M20D_amidohydro"/>
    <property type="match status" value="1"/>
</dbReference>
<dbReference type="InterPro" id="IPR017439">
    <property type="entry name" value="Amidohydrolase"/>
</dbReference>
<feature type="binding site" evidence="2">
    <location>
        <position position="136"/>
    </location>
    <ligand>
        <name>Mn(2+)</name>
        <dbReference type="ChEBI" id="CHEBI:29035"/>
        <label>2</label>
    </ligand>
</feature>
<gene>
    <name evidence="4" type="ORF">BFP76_13760</name>
</gene>
<feature type="domain" description="Peptidase M20 dimerisation" evidence="3">
    <location>
        <begin position="184"/>
        <end position="281"/>
    </location>
</feature>
<comment type="cofactor">
    <cofactor evidence="2">
        <name>Mn(2+)</name>
        <dbReference type="ChEBI" id="CHEBI:29035"/>
    </cofactor>
    <text evidence="2">The Mn(2+) ion enhances activity.</text>
</comment>
<dbReference type="PANTHER" id="PTHR11014:SF169">
    <property type="entry name" value="CLAN MH, FAMILY M20, PEPTIDASE T-LIKE METALLOPEPTIDASE"/>
    <property type="match status" value="1"/>
</dbReference>